<reference evidence="2" key="1">
    <citation type="submission" date="2021-06" db="EMBL/GenBank/DDBJ databases">
        <authorList>
            <person name="Hodson N. C."/>
            <person name="Mongue J. A."/>
            <person name="Jaron S. K."/>
        </authorList>
    </citation>
    <scope>NUCLEOTIDE SEQUENCE</scope>
</reference>
<comment type="caution">
    <text evidence="2">The sequence shown here is derived from an EMBL/GenBank/DDBJ whole genome shotgun (WGS) entry which is preliminary data.</text>
</comment>
<protein>
    <submittedName>
        <fullName evidence="2">Uncharacterized protein</fullName>
    </submittedName>
</protein>
<organism evidence="2 3">
    <name type="scientific">Allacma fusca</name>
    <dbReference type="NCBI Taxonomy" id="39272"/>
    <lineage>
        <taxon>Eukaryota</taxon>
        <taxon>Metazoa</taxon>
        <taxon>Ecdysozoa</taxon>
        <taxon>Arthropoda</taxon>
        <taxon>Hexapoda</taxon>
        <taxon>Collembola</taxon>
        <taxon>Symphypleona</taxon>
        <taxon>Sminthuridae</taxon>
        <taxon>Allacma</taxon>
    </lineage>
</organism>
<feature type="compositionally biased region" description="Pro residues" evidence="1">
    <location>
        <begin position="91"/>
        <end position="126"/>
    </location>
</feature>
<dbReference type="AlphaFoldDB" id="A0A8J2LFX6"/>
<feature type="compositionally biased region" description="Polar residues" evidence="1">
    <location>
        <begin position="165"/>
        <end position="209"/>
    </location>
</feature>
<keyword evidence="3" id="KW-1185">Reference proteome</keyword>
<evidence type="ECO:0000313" key="2">
    <source>
        <dbReference type="EMBL" id="CAG7833410.1"/>
    </source>
</evidence>
<accession>A0A8J2LFX6</accession>
<sequence length="469" mass="52883">MQMPYNPQQPIAGGFDPMSLDFQQLQNWSAVSENFAAAMMNFSHPNMTGQASQQNFALTPAMQLQMQMQQQSLQAYGFPGKYDQPDVSSIPLPPSNPPISNPPLPPPESMPQYPPLPPQPHNPPLPDMTIYQQQPNSQQIENVPPYSSDNAKSMNNMFPPPGNKYQDSMYQSQNIQDSDTEYIPTNISSENIFSQQNIQPIEESYQSKMQSPQYQPHSSQQIDDQLGEYRPASRPSQEASHFEQNREHSSSSDYDFDYDSDMIDASHQSNYEVPKHQYTPQKYHPYNPPPRSRRPNSRGPGPRNLQPLLSPPNANPRFQPRNPNASMRSQGQRFGAPNKIPSLLERPASPTMPNKPHFRPNHGFDGYISFDDTPTPIMGTNGGNNESNFRFDSSFPTQNPFEDNSGPANLVQMNINQNNSPRPRGPGRGFRALDLEVLAGDSEVDFEDPQESEVMDLVGPEEVDFRQEN</sequence>
<dbReference type="EMBL" id="CAJVCH010569868">
    <property type="protein sequence ID" value="CAG7833410.1"/>
    <property type="molecule type" value="Genomic_DNA"/>
</dbReference>
<proteinExistence type="predicted"/>
<name>A0A8J2LFX6_9HEXA</name>
<feature type="compositionally biased region" description="Polar residues" evidence="1">
    <location>
        <begin position="130"/>
        <end position="156"/>
    </location>
</feature>
<gene>
    <name evidence="2" type="ORF">AFUS01_LOCUS43037</name>
</gene>
<evidence type="ECO:0000256" key="1">
    <source>
        <dbReference type="SAM" id="MobiDB-lite"/>
    </source>
</evidence>
<dbReference type="Proteomes" id="UP000708208">
    <property type="component" value="Unassembled WGS sequence"/>
</dbReference>
<feature type="compositionally biased region" description="Low complexity" evidence="1">
    <location>
        <begin position="210"/>
        <end position="221"/>
    </location>
</feature>
<evidence type="ECO:0000313" key="3">
    <source>
        <dbReference type="Proteomes" id="UP000708208"/>
    </source>
</evidence>
<feature type="compositionally biased region" description="Polar residues" evidence="1">
    <location>
        <begin position="321"/>
        <end position="332"/>
    </location>
</feature>
<feature type="region of interest" description="Disordered" evidence="1">
    <location>
        <begin position="77"/>
        <end position="343"/>
    </location>
</feature>
<feature type="compositionally biased region" description="Basic and acidic residues" evidence="1">
    <location>
        <begin position="240"/>
        <end position="250"/>
    </location>
</feature>